<evidence type="ECO:0000313" key="1">
    <source>
        <dbReference type="EMBL" id="KKN03326.1"/>
    </source>
</evidence>
<organism evidence="1">
    <name type="scientific">marine sediment metagenome</name>
    <dbReference type="NCBI Taxonomy" id="412755"/>
    <lineage>
        <taxon>unclassified sequences</taxon>
        <taxon>metagenomes</taxon>
        <taxon>ecological metagenomes</taxon>
    </lineage>
</organism>
<sequence length="90" mass="10005">MKNQVTFDIYTEDVNREGVENALFSLGISSFTLIPASGCYFGQSEHSLIIRIIGSADLLEDVKKIGWNIKHAQHQATVLLSSYNCTTEIL</sequence>
<gene>
    <name evidence="1" type="ORF">LCGC14_1108680</name>
</gene>
<accession>A0A0F9PQJ5</accession>
<name>A0A0F9PQJ5_9ZZZZ</name>
<protein>
    <submittedName>
        <fullName evidence="1">Uncharacterized protein</fullName>
    </submittedName>
</protein>
<dbReference type="EMBL" id="LAZR01005045">
    <property type="protein sequence ID" value="KKN03326.1"/>
    <property type="molecule type" value="Genomic_DNA"/>
</dbReference>
<proteinExistence type="predicted"/>
<comment type="caution">
    <text evidence="1">The sequence shown here is derived from an EMBL/GenBank/DDBJ whole genome shotgun (WGS) entry which is preliminary data.</text>
</comment>
<dbReference type="AlphaFoldDB" id="A0A0F9PQJ5"/>
<reference evidence="1" key="1">
    <citation type="journal article" date="2015" name="Nature">
        <title>Complex archaea that bridge the gap between prokaryotes and eukaryotes.</title>
        <authorList>
            <person name="Spang A."/>
            <person name="Saw J.H."/>
            <person name="Jorgensen S.L."/>
            <person name="Zaremba-Niedzwiedzka K."/>
            <person name="Martijn J."/>
            <person name="Lind A.E."/>
            <person name="van Eijk R."/>
            <person name="Schleper C."/>
            <person name="Guy L."/>
            <person name="Ettema T.J."/>
        </authorList>
    </citation>
    <scope>NUCLEOTIDE SEQUENCE</scope>
</reference>